<sequence>MSDPDEVRVPDGRSDGLPHASARRPGPFSSVPVRDYVTDVLAIVLLCVALGLGWDARSSATDRVEVVLTTVVSILSLSLFYLARAGAMPPGWTNRTVVAVRALANVPYLVVVLVYVVLDVVAAFDDGRLSAGGGLGPSVAIGLAGVALVVAPRAAEIGAPRTADLFARALRTALVALLVMMLLLQAVGVVSVLVDSPSILRGSGGWAFLLSSLVRALLITAVAAVPLLGTVLRSAPWRALLVTVAVVAAFDLLFLGPLNGVGREVLLTMSVAGGSAALVLLPAAGALAVTPAARRILRAAPLDAPERPWFTTASLAWLSTTAVAALYAVVLVLWLVGVALLSGAGVPAWFVVLVVVLVFAAVAAVIARTIFFGSPSSARVPALAVTGVVVVLGVVAIALVASSADGFVGAGVGVGIELLLVAFGLPVLAAVALLVPAPVRAWFVEHADDEPLRRWRDDDEPTFAAARAGQPPVAPPYAAAPATEGAALDETPTAVAATDEPARDLDPVDIDRVDIDTVEPDETERDEADRIEADRIEADRIELVELAHEEPADEPTTAHAPVAAPVVAPTLSPEPVAGSEQDVVGAPAGDPAVEATTPSEGPTGSVDRPVPHSAGTAVPAHPFTAEQALDPTTDLEVLAAIAAQAPELRVHLAANPSTYPDLLHWLGQLGDPQIDAELARRGA</sequence>
<feature type="domain" description="Leucine rich repeat variant" evidence="3">
    <location>
        <begin position="623"/>
        <end position="682"/>
    </location>
</feature>
<evidence type="ECO:0000259" key="4">
    <source>
        <dbReference type="Pfam" id="PF25592"/>
    </source>
</evidence>
<dbReference type="InterPro" id="IPR057697">
    <property type="entry name" value="DUF7937"/>
</dbReference>
<proteinExistence type="predicted"/>
<feature type="compositionally biased region" description="Basic and acidic residues" evidence="1">
    <location>
        <begin position="1"/>
        <end position="16"/>
    </location>
</feature>
<feature type="region of interest" description="Disordered" evidence="1">
    <location>
        <begin position="466"/>
        <end position="530"/>
    </location>
</feature>
<keyword evidence="2" id="KW-0812">Transmembrane</keyword>
<feature type="transmembrane region" description="Helical" evidence="2">
    <location>
        <begin position="206"/>
        <end position="228"/>
    </location>
</feature>
<feature type="compositionally biased region" description="Acidic residues" evidence="1">
    <location>
        <begin position="516"/>
        <end position="526"/>
    </location>
</feature>
<reference evidence="5 6" key="1">
    <citation type="submission" date="2021-05" db="EMBL/GenBank/DDBJ databases">
        <title>Description of Cellulomonas sp. DKR-3 sp. nov.</title>
        <authorList>
            <person name="Dahal R.H."/>
            <person name="Chaudhary D.K."/>
        </authorList>
    </citation>
    <scope>NUCLEOTIDE SEQUENCE [LARGE SCALE GENOMIC DNA]</scope>
    <source>
        <strain evidence="5 6">DKR-3</strain>
    </source>
</reference>
<keyword evidence="2" id="KW-1133">Transmembrane helix</keyword>
<dbReference type="Pfam" id="PF25592">
    <property type="entry name" value="DUF7937"/>
    <property type="match status" value="1"/>
</dbReference>
<feature type="transmembrane region" description="Helical" evidence="2">
    <location>
        <begin position="130"/>
        <end position="151"/>
    </location>
</feature>
<feature type="compositionally biased region" description="Low complexity" evidence="1">
    <location>
        <begin position="468"/>
        <end position="486"/>
    </location>
</feature>
<feature type="region of interest" description="Disordered" evidence="1">
    <location>
        <begin position="1"/>
        <end position="23"/>
    </location>
</feature>
<feature type="transmembrane region" description="Helical" evidence="2">
    <location>
        <begin position="407"/>
        <end position="435"/>
    </location>
</feature>
<comment type="caution">
    <text evidence="5">The sequence shown here is derived from an EMBL/GenBank/DDBJ whole genome shotgun (WGS) entry which is preliminary data.</text>
</comment>
<feature type="transmembrane region" description="Helical" evidence="2">
    <location>
        <begin position="240"/>
        <end position="259"/>
    </location>
</feature>
<feature type="transmembrane region" description="Helical" evidence="2">
    <location>
        <begin position="383"/>
        <end position="401"/>
    </location>
</feature>
<dbReference type="RefSeq" id="WP_214352648.1">
    <property type="nucleotide sequence ID" value="NZ_JAHBOH010000002.1"/>
</dbReference>
<accession>A0ABS5U2G5</accession>
<feature type="transmembrane region" description="Helical" evidence="2">
    <location>
        <begin position="98"/>
        <end position="118"/>
    </location>
</feature>
<dbReference type="EMBL" id="JAHBOH010000002">
    <property type="protein sequence ID" value="MBT0995582.1"/>
    <property type="molecule type" value="Genomic_DNA"/>
</dbReference>
<dbReference type="Pfam" id="PF25591">
    <property type="entry name" value="LRV_2"/>
    <property type="match status" value="1"/>
</dbReference>
<gene>
    <name evidence="5" type="ORF">KIN34_14960</name>
</gene>
<evidence type="ECO:0000256" key="1">
    <source>
        <dbReference type="SAM" id="MobiDB-lite"/>
    </source>
</evidence>
<dbReference type="Proteomes" id="UP000722125">
    <property type="component" value="Unassembled WGS sequence"/>
</dbReference>
<feature type="region of interest" description="Disordered" evidence="1">
    <location>
        <begin position="570"/>
        <end position="618"/>
    </location>
</feature>
<feature type="domain" description="DUF7937" evidence="4">
    <location>
        <begin position="35"/>
        <end position="441"/>
    </location>
</feature>
<feature type="transmembrane region" description="Helical" evidence="2">
    <location>
        <begin position="348"/>
        <end position="371"/>
    </location>
</feature>
<organism evidence="5 6">
    <name type="scientific">Cellulomonas fulva</name>
    <dbReference type="NCBI Taxonomy" id="2835530"/>
    <lineage>
        <taxon>Bacteria</taxon>
        <taxon>Bacillati</taxon>
        <taxon>Actinomycetota</taxon>
        <taxon>Actinomycetes</taxon>
        <taxon>Micrococcales</taxon>
        <taxon>Cellulomonadaceae</taxon>
        <taxon>Cellulomonas</taxon>
    </lineage>
</organism>
<evidence type="ECO:0000313" key="6">
    <source>
        <dbReference type="Proteomes" id="UP000722125"/>
    </source>
</evidence>
<evidence type="ECO:0000259" key="3">
    <source>
        <dbReference type="Pfam" id="PF25591"/>
    </source>
</evidence>
<dbReference type="InterPro" id="IPR057893">
    <property type="entry name" value="LRV_2"/>
</dbReference>
<feature type="transmembrane region" description="Helical" evidence="2">
    <location>
        <begin position="36"/>
        <end position="54"/>
    </location>
</feature>
<feature type="transmembrane region" description="Helical" evidence="2">
    <location>
        <begin position="172"/>
        <end position="194"/>
    </location>
</feature>
<keyword evidence="6" id="KW-1185">Reference proteome</keyword>
<keyword evidence="2" id="KW-0472">Membrane</keyword>
<evidence type="ECO:0000313" key="5">
    <source>
        <dbReference type="EMBL" id="MBT0995582.1"/>
    </source>
</evidence>
<feature type="transmembrane region" description="Helical" evidence="2">
    <location>
        <begin position="309"/>
        <end position="336"/>
    </location>
</feature>
<feature type="compositionally biased region" description="Basic and acidic residues" evidence="1">
    <location>
        <begin position="500"/>
        <end position="515"/>
    </location>
</feature>
<protein>
    <submittedName>
        <fullName evidence="5">Uncharacterized protein</fullName>
    </submittedName>
</protein>
<feature type="transmembrane region" description="Helical" evidence="2">
    <location>
        <begin position="265"/>
        <end position="289"/>
    </location>
</feature>
<evidence type="ECO:0000256" key="2">
    <source>
        <dbReference type="SAM" id="Phobius"/>
    </source>
</evidence>
<name>A0ABS5U2G5_9CELL</name>